<evidence type="ECO:0000313" key="4">
    <source>
        <dbReference type="Proteomes" id="UP001321542"/>
    </source>
</evidence>
<gene>
    <name evidence="3" type="ORF">SGFS_028510</name>
</gene>
<feature type="transmembrane region" description="Helical" evidence="2">
    <location>
        <begin position="145"/>
        <end position="167"/>
    </location>
</feature>
<protein>
    <recommendedName>
        <fullName evidence="5">Aromatic ring-opening dioxygenase LigA</fullName>
    </recommendedName>
</protein>
<feature type="transmembrane region" description="Helical" evidence="2">
    <location>
        <begin position="101"/>
        <end position="125"/>
    </location>
</feature>
<sequence length="564" mass="61313">MANPPQPNRPERVEADWRQSGGSDGQLRWLIEEQAGPSRGDATSYLRAAAHIDPYFRSRAIDELAVNRHRVPAPSFGFDLSAVLRECFAVRRRIASQAWAVLPALAVALILSPTGVVLGVALGLLASLLPSGGRLSTGKPGKGSMIATVAAAGIAAVLVLPSLFGMLGGFSGKALLAMLVVLVVTGITGYNLRLWTLRALTGKRGRPGPGSQVSGRHAALCDGLARKQSDRDVVYSSFGPFVGTGPRISEWSFAIELKPSAQHEADGRQPRPLSVPVIHAAIRNRLRDLGAGHEYPGDRLHRIDVQDYVFKPGVRPDSESAWLSGWERLAQTGTPRGEAGWPAEVDLAANERLRHFVVTRLGLWADEVVLTQFFRVSVQGGQLQVESQSFVLPPIAERFHAVDELVPPDSPGEQLAVAWYAVTHIGQVLTQSFAEPLRIALTAWNMRSQEDWYRKMRQERRPIDHSPRLSVRELAASAAYAQPFQEMDVSRLTAMVERRVHTAVLDCLRDHGYALGEYEARQDIQINNGIQISGGTVVGPMAAGRHARAAQTGKRNAGVTGETK</sequence>
<keyword evidence="4" id="KW-1185">Reference proteome</keyword>
<keyword evidence="2" id="KW-0472">Membrane</keyword>
<keyword evidence="2" id="KW-0812">Transmembrane</keyword>
<evidence type="ECO:0008006" key="5">
    <source>
        <dbReference type="Google" id="ProtNLM"/>
    </source>
</evidence>
<proteinExistence type="predicted"/>
<evidence type="ECO:0000313" key="3">
    <source>
        <dbReference type="EMBL" id="BBC31557.1"/>
    </source>
</evidence>
<dbReference type="EMBL" id="AP018448">
    <property type="protein sequence ID" value="BBC31557.1"/>
    <property type="molecule type" value="Genomic_DNA"/>
</dbReference>
<feature type="region of interest" description="Disordered" evidence="1">
    <location>
        <begin position="1"/>
        <end position="22"/>
    </location>
</feature>
<evidence type="ECO:0000256" key="2">
    <source>
        <dbReference type="SAM" id="Phobius"/>
    </source>
</evidence>
<reference evidence="3 4" key="2">
    <citation type="journal article" date="2023" name="ChemBioChem">
        <title>Acyltransferase Domain Exchange between Two Independent Type I Polyketide Synthases in the Same Producer Strain of Macrolide Antibiotics.</title>
        <authorList>
            <person name="Kudo F."/>
            <person name="Kishikawa K."/>
            <person name="Tsuboi K."/>
            <person name="Kido T."/>
            <person name="Usui T."/>
            <person name="Hashimoto J."/>
            <person name="Shin-Ya K."/>
            <person name="Miyanaga A."/>
            <person name="Eguchi T."/>
        </authorList>
    </citation>
    <scope>NUCLEOTIDE SEQUENCE [LARGE SCALE GENOMIC DNA]</scope>
    <source>
        <strain evidence="3 4">A-8890</strain>
    </source>
</reference>
<organism evidence="3 4">
    <name type="scientific">Streptomyces graminofaciens</name>
    <dbReference type="NCBI Taxonomy" id="68212"/>
    <lineage>
        <taxon>Bacteria</taxon>
        <taxon>Bacillati</taxon>
        <taxon>Actinomycetota</taxon>
        <taxon>Actinomycetes</taxon>
        <taxon>Kitasatosporales</taxon>
        <taxon>Streptomycetaceae</taxon>
        <taxon>Streptomyces</taxon>
    </lineage>
</organism>
<reference evidence="3 4" key="1">
    <citation type="journal article" date="2010" name="ChemBioChem">
        <title>Cloning and characterization of the biosynthetic gene cluster of 16-membered macrolide antibiotic FD-891: involvement of a dual functional cytochrome P450 monooxygenase catalyzing epoxidation and hydroxylation.</title>
        <authorList>
            <person name="Kudo F."/>
            <person name="Motegi A."/>
            <person name="Mizoue K."/>
            <person name="Eguchi T."/>
        </authorList>
    </citation>
    <scope>NUCLEOTIDE SEQUENCE [LARGE SCALE GENOMIC DNA]</scope>
    <source>
        <strain evidence="3 4">A-8890</strain>
    </source>
</reference>
<keyword evidence="2" id="KW-1133">Transmembrane helix</keyword>
<name>A0ABM7F6J7_9ACTN</name>
<accession>A0ABM7F6J7</accession>
<dbReference type="Proteomes" id="UP001321542">
    <property type="component" value="Chromosome"/>
</dbReference>
<feature type="transmembrane region" description="Helical" evidence="2">
    <location>
        <begin position="174"/>
        <end position="192"/>
    </location>
</feature>
<dbReference type="RefSeq" id="WP_286250299.1">
    <property type="nucleotide sequence ID" value="NZ_AP018448.1"/>
</dbReference>
<evidence type="ECO:0000256" key="1">
    <source>
        <dbReference type="SAM" id="MobiDB-lite"/>
    </source>
</evidence>